<evidence type="ECO:0000313" key="7">
    <source>
        <dbReference type="Proteomes" id="UP000230233"/>
    </source>
</evidence>
<dbReference type="STRING" id="1611254.A0A2G5TZN6"/>
<accession>A0A2G5TZN6</accession>
<dbReference type="Gene3D" id="2.20.25.240">
    <property type="match status" value="1"/>
</dbReference>
<dbReference type="AlphaFoldDB" id="A0A2G5TZN6"/>
<proteinExistence type="predicted"/>
<dbReference type="FunFam" id="2.20.25.240:FF:000002">
    <property type="entry name" value="FLYWCH zinc finger transcription factor homolog"/>
    <property type="match status" value="1"/>
</dbReference>
<feature type="region of interest" description="Disordered" evidence="4">
    <location>
        <begin position="46"/>
        <end position="71"/>
    </location>
</feature>
<dbReference type="PANTHER" id="PTHR37975:SF3">
    <property type="entry name" value="FLYWCH TRANSCRIPTION FACTOR 3"/>
    <property type="match status" value="1"/>
</dbReference>
<evidence type="ECO:0000256" key="3">
    <source>
        <dbReference type="ARBA" id="ARBA00022833"/>
    </source>
</evidence>
<organism evidence="6 7">
    <name type="scientific">Caenorhabditis nigoni</name>
    <dbReference type="NCBI Taxonomy" id="1611254"/>
    <lineage>
        <taxon>Eukaryota</taxon>
        <taxon>Metazoa</taxon>
        <taxon>Ecdysozoa</taxon>
        <taxon>Nematoda</taxon>
        <taxon>Chromadorea</taxon>
        <taxon>Rhabditida</taxon>
        <taxon>Rhabditina</taxon>
        <taxon>Rhabditomorpha</taxon>
        <taxon>Rhabditoidea</taxon>
        <taxon>Rhabditidae</taxon>
        <taxon>Peloderinae</taxon>
        <taxon>Caenorhabditis</taxon>
    </lineage>
</organism>
<evidence type="ECO:0000259" key="5">
    <source>
        <dbReference type="Pfam" id="PF04500"/>
    </source>
</evidence>
<dbReference type="InterPro" id="IPR052887">
    <property type="entry name" value="FLYWCH-type_ZF"/>
</dbReference>
<dbReference type="GO" id="GO:0045892">
    <property type="term" value="P:negative regulation of DNA-templated transcription"/>
    <property type="evidence" value="ECO:0007669"/>
    <property type="project" value="UniProtKB-ARBA"/>
</dbReference>
<dbReference type="EMBL" id="PDUG01000004">
    <property type="protein sequence ID" value="PIC32757.1"/>
    <property type="molecule type" value="Genomic_DNA"/>
</dbReference>
<dbReference type="GO" id="GO:0003700">
    <property type="term" value="F:DNA-binding transcription factor activity"/>
    <property type="evidence" value="ECO:0007669"/>
    <property type="project" value="TreeGrafter"/>
</dbReference>
<dbReference type="Pfam" id="PF04500">
    <property type="entry name" value="FLYWCH"/>
    <property type="match status" value="1"/>
</dbReference>
<feature type="compositionally biased region" description="Basic and acidic residues" evidence="4">
    <location>
        <begin position="47"/>
        <end position="64"/>
    </location>
</feature>
<evidence type="ECO:0000256" key="4">
    <source>
        <dbReference type="SAM" id="MobiDB-lite"/>
    </source>
</evidence>
<feature type="region of interest" description="Disordered" evidence="4">
    <location>
        <begin position="86"/>
        <end position="116"/>
    </location>
</feature>
<dbReference type="GO" id="GO:0043565">
    <property type="term" value="F:sequence-specific DNA binding"/>
    <property type="evidence" value="ECO:0007669"/>
    <property type="project" value="TreeGrafter"/>
</dbReference>
<evidence type="ECO:0000313" key="6">
    <source>
        <dbReference type="EMBL" id="PIC32757.1"/>
    </source>
</evidence>
<keyword evidence="2" id="KW-0863">Zinc-finger</keyword>
<reference evidence="7" key="1">
    <citation type="submission" date="2017-10" db="EMBL/GenBank/DDBJ databases">
        <title>Rapid genome shrinkage in a self-fertile nematode reveals novel sperm competition proteins.</title>
        <authorList>
            <person name="Yin D."/>
            <person name="Schwarz E.M."/>
            <person name="Thomas C.G."/>
            <person name="Felde R.L."/>
            <person name="Korf I.F."/>
            <person name="Cutter A.D."/>
            <person name="Schartner C.M."/>
            <person name="Ralston E.J."/>
            <person name="Meyer B.J."/>
            <person name="Haag E.S."/>
        </authorList>
    </citation>
    <scope>NUCLEOTIDE SEQUENCE [LARGE SCALE GENOMIC DNA]</scope>
    <source>
        <strain evidence="7">JU1422</strain>
    </source>
</reference>
<feature type="region of interest" description="Disordered" evidence="4">
    <location>
        <begin position="1"/>
        <end position="23"/>
    </location>
</feature>
<feature type="domain" description="FLYWCH-type" evidence="5">
    <location>
        <begin position="146"/>
        <end position="206"/>
    </location>
</feature>
<dbReference type="PANTHER" id="PTHR37975">
    <property type="entry name" value="FLYWCH ZINC FINGER TRANSCRIPTION FACTOR HOMOLOG"/>
    <property type="match status" value="1"/>
</dbReference>
<feature type="compositionally biased region" description="Low complexity" evidence="4">
    <location>
        <begin position="1"/>
        <end position="21"/>
    </location>
</feature>
<dbReference type="GO" id="GO:0005634">
    <property type="term" value="C:nucleus"/>
    <property type="evidence" value="ECO:0007669"/>
    <property type="project" value="TreeGrafter"/>
</dbReference>
<evidence type="ECO:0000256" key="2">
    <source>
        <dbReference type="ARBA" id="ARBA00022771"/>
    </source>
</evidence>
<dbReference type="OrthoDB" id="5814046at2759"/>
<keyword evidence="7" id="KW-1185">Reference proteome</keyword>
<dbReference type="GO" id="GO:0002119">
    <property type="term" value="P:nematode larval development"/>
    <property type="evidence" value="ECO:0007669"/>
    <property type="project" value="UniProtKB-ARBA"/>
</dbReference>
<keyword evidence="1" id="KW-0479">Metal-binding</keyword>
<protein>
    <recommendedName>
        <fullName evidence="5">FLYWCH-type domain-containing protein</fullName>
    </recommendedName>
</protein>
<dbReference type="InterPro" id="IPR007588">
    <property type="entry name" value="Znf_FLYWCH"/>
</dbReference>
<dbReference type="GO" id="GO:0008270">
    <property type="term" value="F:zinc ion binding"/>
    <property type="evidence" value="ECO:0007669"/>
    <property type="project" value="UniProtKB-KW"/>
</dbReference>
<keyword evidence="3" id="KW-0862">Zinc</keyword>
<dbReference type="Proteomes" id="UP000230233">
    <property type="component" value="Chromosome IV"/>
</dbReference>
<gene>
    <name evidence="6" type="primary">Cni-flh-3</name>
    <name evidence="6" type="synonym">Cnig_chr_IV.g12976</name>
    <name evidence="6" type="ORF">B9Z55_012976</name>
</gene>
<feature type="compositionally biased region" description="Low complexity" evidence="4">
    <location>
        <begin position="94"/>
        <end position="111"/>
    </location>
</feature>
<sequence length="430" mass="49319">MDVASSSSTSHAPSTSTPKPTLDWATQYVAQMTDQQRALLQKMYAQEQERKRKEKEKKEQEELAKQQQQAILDSLTSQVPITVDVVRSSTPPDSQKGGDSASSSSSPVGSTEGEEELQLTVKDVVLGKFKASQIAARAAPKPYKPHRSRMTRDRVFYESHVYIFDKSSYDNKKKFYRCEKKNTCPARLHIPSDSYRVIFMTQEHNHVAPSVDHWEIDFGKVRTGCVYPLIQQNPLQGFQASSLLPTSMLTPKSDFGEETPERVVTPSPMDILNRMVLQLDQRKPFSLRLPENFEPLGEAELSKIDMALTKYLLIHNELREELMAKKHEIPTFFPEAKKEELRLFVADYCRQDAEFHMLKVEGRNEKSIRTAIESHLNQTSTKALMMSISPKINVPLSQQMIDDWKTEEFIRLDSSKHNHWKIHHVTKLDN</sequence>
<evidence type="ECO:0000256" key="1">
    <source>
        <dbReference type="ARBA" id="ARBA00022723"/>
    </source>
</evidence>
<comment type="caution">
    <text evidence="6">The sequence shown here is derived from an EMBL/GenBank/DDBJ whole genome shotgun (WGS) entry which is preliminary data.</text>
</comment>
<name>A0A2G5TZN6_9PELO</name>